<protein>
    <submittedName>
        <fullName evidence="3">DUF5906 domain-containing protein</fullName>
    </submittedName>
</protein>
<feature type="region of interest" description="Disordered" evidence="1">
    <location>
        <begin position="1"/>
        <end position="21"/>
    </location>
</feature>
<organism evidence="3 4">
    <name type="scientific">Pseudomonas nunensis</name>
    <dbReference type="NCBI Taxonomy" id="2961896"/>
    <lineage>
        <taxon>Bacteria</taxon>
        <taxon>Pseudomonadati</taxon>
        <taxon>Pseudomonadota</taxon>
        <taxon>Gammaproteobacteria</taxon>
        <taxon>Pseudomonadales</taxon>
        <taxon>Pseudomonadaceae</taxon>
        <taxon>Pseudomonas</taxon>
    </lineage>
</organism>
<dbReference type="InterPro" id="IPR045455">
    <property type="entry name" value="NrS-1_pol-like_helicase"/>
</dbReference>
<feature type="region of interest" description="Disordered" evidence="1">
    <location>
        <begin position="543"/>
        <end position="578"/>
    </location>
</feature>
<proteinExistence type="predicted"/>
<sequence length="578" mass="64435">MKNSSTFAPGNQPGAVSPRHLDDEQYIPHFNEKRDELLRSGLCSKGSVSAKAVMLLAHVGLLRAANDHPTNNHQHPAPGIAGEHGGAPVVDDHPASTQSQRRPATSDKRKKANPITTIDAESKEILRYISEDFVMLGSASSLVAYHIESGDKLGKEAFIQYCAKHYGEVLFVDSDGNQVDRASSGQIWWAWSDPSRRVVKSIIMEPSSKPEHEGDPTAYNRWYTLRKSMVEPNYAATVDDVKVLTDHLMFISDGDEVAVMYFLCWLAQLYQFPETKIPVAILMYSRVGGVGKNLIQRLLTKVFGKPLVTGCTGKMLQSNFMDAIEHRRMVFINEVAKSEKADGYENFKSQISEESVSFEGKGRAAREIKNIAHYIITTNNLDALPLMQGDRRIAVLMCDSVPKSTIYYKTLVEWIDGPGGPALANVLRTWEFPASWNPHAPAPQTEAARIMQRESRGALHAMVEELIEGHRAPFDRDLVTINATCLALETQYGKILQREINPVKLGRVLNDICGKPSQKDIKRPGQATERKVRYYVVRNGEKWEKSTPEQRGDHLEKGTPLFAVSTETRGSEVGSHEI</sequence>
<accession>A0ABY5ER50</accession>
<evidence type="ECO:0000313" key="4">
    <source>
        <dbReference type="Proteomes" id="UP001059607"/>
    </source>
</evidence>
<dbReference type="Gene3D" id="3.40.50.300">
    <property type="entry name" value="P-loop containing nucleotide triphosphate hydrolases"/>
    <property type="match status" value="1"/>
</dbReference>
<feature type="compositionally biased region" description="Basic and acidic residues" evidence="1">
    <location>
        <begin position="543"/>
        <end position="557"/>
    </location>
</feature>
<reference evidence="3" key="1">
    <citation type="submission" date="2022-07" db="EMBL/GenBank/DDBJ databases">
        <title>Pseudomonas nunamit sp. nov. an antifungal species isolated from Greenland.</title>
        <authorList>
            <person name="Ntana F."/>
            <person name="Hennessy R.C."/>
            <person name="Zervas A."/>
            <person name="Stougaard P."/>
        </authorList>
    </citation>
    <scope>NUCLEOTIDE SEQUENCE</scope>
    <source>
        <strain evidence="3">In5</strain>
    </source>
</reference>
<evidence type="ECO:0000259" key="2">
    <source>
        <dbReference type="Pfam" id="PF19263"/>
    </source>
</evidence>
<feature type="region of interest" description="Disordered" evidence="1">
    <location>
        <begin position="66"/>
        <end position="113"/>
    </location>
</feature>
<keyword evidence="4" id="KW-1185">Reference proteome</keyword>
<dbReference type="EMBL" id="CP101125">
    <property type="protein sequence ID" value="UTO16933.1"/>
    <property type="molecule type" value="Genomic_DNA"/>
</dbReference>
<gene>
    <name evidence="3" type="ORF">NK667_11480</name>
</gene>
<evidence type="ECO:0000313" key="3">
    <source>
        <dbReference type="EMBL" id="UTO16933.1"/>
    </source>
</evidence>
<dbReference type="Proteomes" id="UP001059607">
    <property type="component" value="Chromosome"/>
</dbReference>
<feature type="domain" description="NrS-1 polymerase-like helicase" evidence="2">
    <location>
        <begin position="284"/>
        <end position="392"/>
    </location>
</feature>
<dbReference type="Pfam" id="PF19263">
    <property type="entry name" value="DUF5906"/>
    <property type="match status" value="1"/>
</dbReference>
<evidence type="ECO:0000256" key="1">
    <source>
        <dbReference type="SAM" id="MobiDB-lite"/>
    </source>
</evidence>
<dbReference type="RefSeq" id="WP_152980933.1">
    <property type="nucleotide sequence ID" value="NZ_CP101125.1"/>
</dbReference>
<dbReference type="InterPro" id="IPR027417">
    <property type="entry name" value="P-loop_NTPase"/>
</dbReference>
<name>A0ABY5ER50_9PSED</name>